<dbReference type="PANTHER" id="PTHR43712:SF2">
    <property type="entry name" value="O-METHYLTRANSFERASE CICE"/>
    <property type="match status" value="1"/>
</dbReference>
<evidence type="ECO:0000313" key="7">
    <source>
        <dbReference type="Proteomes" id="UP000279457"/>
    </source>
</evidence>
<dbReference type="AlphaFoldDB" id="A0A3N6RY63"/>
<keyword evidence="7" id="KW-1185">Reference proteome</keyword>
<dbReference type="InterPro" id="IPR001077">
    <property type="entry name" value="COMT_C"/>
</dbReference>
<dbReference type="EMBL" id="RHHM01000008">
    <property type="protein sequence ID" value="RQM38078.1"/>
    <property type="molecule type" value="Genomic_DNA"/>
</dbReference>
<accession>A0A3N6RY63</accession>
<dbReference type="Pfam" id="PF00891">
    <property type="entry name" value="Methyltransf_2"/>
    <property type="match status" value="1"/>
</dbReference>
<name>A0A3N6RY63_9GAMM</name>
<dbReference type="InterPro" id="IPR029063">
    <property type="entry name" value="SAM-dependent_MTases_sf"/>
</dbReference>
<dbReference type="PROSITE" id="PS51683">
    <property type="entry name" value="SAM_OMT_II"/>
    <property type="match status" value="1"/>
</dbReference>
<dbReference type="PANTHER" id="PTHR43712">
    <property type="entry name" value="PUTATIVE (AFU_ORTHOLOGUE AFUA_4G14580)-RELATED"/>
    <property type="match status" value="1"/>
</dbReference>
<evidence type="ECO:0000259" key="5">
    <source>
        <dbReference type="Pfam" id="PF00891"/>
    </source>
</evidence>
<proteinExistence type="predicted"/>
<organism evidence="6 7">
    <name type="scientific">Erwinia psidii</name>
    <dbReference type="NCBI Taxonomy" id="69224"/>
    <lineage>
        <taxon>Bacteria</taxon>
        <taxon>Pseudomonadati</taxon>
        <taxon>Pseudomonadota</taxon>
        <taxon>Gammaproteobacteria</taxon>
        <taxon>Enterobacterales</taxon>
        <taxon>Erwiniaceae</taxon>
        <taxon>Erwinia</taxon>
    </lineage>
</organism>
<dbReference type="Gene3D" id="1.10.10.10">
    <property type="entry name" value="Winged helix-like DNA-binding domain superfamily/Winged helix DNA-binding domain"/>
    <property type="match status" value="1"/>
</dbReference>
<dbReference type="GO" id="GO:0032259">
    <property type="term" value="P:methylation"/>
    <property type="evidence" value="ECO:0007669"/>
    <property type="project" value="UniProtKB-KW"/>
</dbReference>
<evidence type="ECO:0000256" key="4">
    <source>
        <dbReference type="PIRSR" id="PIRSR005739-1"/>
    </source>
</evidence>
<evidence type="ECO:0000256" key="2">
    <source>
        <dbReference type="ARBA" id="ARBA00022679"/>
    </source>
</evidence>
<comment type="caution">
    <text evidence="6">The sequence shown here is derived from an EMBL/GenBank/DDBJ whole genome shotgun (WGS) entry which is preliminary data.</text>
</comment>
<dbReference type="InterPro" id="IPR036388">
    <property type="entry name" value="WH-like_DNA-bd_sf"/>
</dbReference>
<gene>
    <name evidence="6" type="ORF">EB241_12450</name>
</gene>
<keyword evidence="2 6" id="KW-0808">Transferase</keyword>
<evidence type="ECO:0000313" key="6">
    <source>
        <dbReference type="EMBL" id="RQM38078.1"/>
    </source>
</evidence>
<keyword evidence="3" id="KW-0949">S-adenosyl-L-methionine</keyword>
<evidence type="ECO:0000256" key="3">
    <source>
        <dbReference type="ARBA" id="ARBA00022691"/>
    </source>
</evidence>
<feature type="domain" description="O-methyltransferase C-terminal" evidence="5">
    <location>
        <begin position="144"/>
        <end position="324"/>
    </location>
</feature>
<protein>
    <submittedName>
        <fullName evidence="6">Methyltransferase</fullName>
    </submittedName>
</protein>
<reference evidence="6 7" key="1">
    <citation type="submission" date="2018-10" db="EMBL/GenBank/DDBJ databases">
        <title>Draft genome sequence for the type isolate of Erwinia psidii, agent causal of bacterial blight in guava (Psidium guajava) and wilt and die-back of Eucalyptus spp.</title>
        <authorList>
            <person name="Hermenegildo P.S."/>
            <person name="Santos S.A."/>
            <person name="Guimaraes L.M.S."/>
            <person name="Vidigal P.M.P."/>
            <person name="Pereira I.C."/>
            <person name="Badel J.L."/>
            <person name="Alfenas-Zerbini P."/>
            <person name="Ferreira M.A.S.V."/>
            <person name="Alfenas A.C."/>
        </authorList>
    </citation>
    <scope>NUCLEOTIDE SEQUENCE [LARGE SCALE GENOMIC DNA]</scope>
    <source>
        <strain evidence="6 7">IBSBF 435</strain>
    </source>
</reference>
<evidence type="ECO:0000256" key="1">
    <source>
        <dbReference type="ARBA" id="ARBA00022603"/>
    </source>
</evidence>
<dbReference type="InterPro" id="IPR016461">
    <property type="entry name" value="COMT-like"/>
</dbReference>
<dbReference type="Gene3D" id="3.40.50.150">
    <property type="entry name" value="Vaccinia Virus protein VP39"/>
    <property type="match status" value="1"/>
</dbReference>
<dbReference type="RefSeq" id="WP_124233426.1">
    <property type="nucleotide sequence ID" value="NZ_RHHM01000008.1"/>
</dbReference>
<keyword evidence="1 6" id="KW-0489">Methyltransferase</keyword>
<feature type="active site" description="Proton acceptor" evidence="4">
    <location>
        <position position="252"/>
    </location>
</feature>
<dbReference type="OrthoDB" id="9816072at2"/>
<sequence length="342" mass="38285">MDRLKYPECNDELIMELWLSQYHMPMLIAALELDFFEILNGSPSDIEKLSLALNLDITATQAMTTVFCGLKLIEIIDGKFTLTDISRVYLLKQSVYYWGDMIALFKETPPTFQHVLEALKGSNGEQTKNVEMVTDNWEDSSLMSKEWVVKFTKAMHSHSLMGAVMLAKKMALLTGSRFLDVGGGSGCFSIALAQQNPSVKFTIADLPLVCETAKEYVKKYGLTAQVDTLNIDMFKSPLPKGYDTVFLSNILHDWNEAQRNELLSKIKQSLGRGKKIMIYEALINNDYSGPLAAGLLTTKMMIWTKGKQFTGTELTKMLEGNGFSDVSIQPVHSCYFLITASS</sequence>
<dbReference type="SUPFAM" id="SSF53335">
    <property type="entry name" value="S-adenosyl-L-methionine-dependent methyltransferases"/>
    <property type="match status" value="1"/>
</dbReference>
<dbReference type="CDD" id="cd02440">
    <property type="entry name" value="AdoMet_MTases"/>
    <property type="match status" value="1"/>
</dbReference>
<dbReference type="Proteomes" id="UP000279457">
    <property type="component" value="Unassembled WGS sequence"/>
</dbReference>
<dbReference type="GO" id="GO:0008171">
    <property type="term" value="F:O-methyltransferase activity"/>
    <property type="evidence" value="ECO:0007669"/>
    <property type="project" value="InterPro"/>
</dbReference>